<dbReference type="SUPFAM" id="SSF47240">
    <property type="entry name" value="Ferritin-like"/>
    <property type="match status" value="1"/>
</dbReference>
<dbReference type="AlphaFoldDB" id="A0A938B2V7"/>
<dbReference type="InterPro" id="IPR012348">
    <property type="entry name" value="RNR-like"/>
</dbReference>
<dbReference type="InterPro" id="IPR009078">
    <property type="entry name" value="Ferritin-like_SF"/>
</dbReference>
<dbReference type="Gene3D" id="1.10.620.20">
    <property type="entry name" value="Ribonucleotide Reductase, subunit A"/>
    <property type="match status" value="1"/>
</dbReference>
<dbReference type="EMBL" id="VGLS01000368">
    <property type="protein sequence ID" value="MBM3224626.1"/>
    <property type="molecule type" value="Genomic_DNA"/>
</dbReference>
<sequence length="375" mass="42830">MTMSIATFDDWVSAFRAWQADIGLDRRSVEPFSFETKYGTLAEEEISFGDFAGARRWESVRQIPDQRIRDALLNYIVYQGDTEFASAEQQRHLYDTAPSAYDLRCLTRVMAEEMRHGYQMCHLLVTHFGHAGRLEAEKLLQRRAYHKQRLLGSFNEDITTWLDFFTFAQFVDRDGKYQLRMLSHSAFAPLARSMGPMLQEESFHLGVGFDGLRRVLLAGKVPVALVQKFFNKWVPTAYDLFGTDNSGSAHWGYVWGLKGRYDEEQQTSPADRAHLNETARQLYCTEITELTARLNQYVPADQPPLRLPDQTFHRRIGAYAGEPYSVDGTRLSPGAYAAHLVEVLPQPEDLALLHRLTTAPDWLAPKKSRGPEPGM</sequence>
<dbReference type="Proteomes" id="UP000712673">
    <property type="component" value="Unassembled WGS sequence"/>
</dbReference>
<evidence type="ECO:0000313" key="2">
    <source>
        <dbReference type="Proteomes" id="UP000712673"/>
    </source>
</evidence>
<reference evidence="1" key="1">
    <citation type="submission" date="2019-03" db="EMBL/GenBank/DDBJ databases">
        <title>Lake Tanganyika Metagenome-Assembled Genomes (MAGs).</title>
        <authorList>
            <person name="Tran P."/>
        </authorList>
    </citation>
    <scope>NUCLEOTIDE SEQUENCE</scope>
    <source>
        <strain evidence="1">K_DeepCast_65m_m2_066</strain>
    </source>
</reference>
<gene>
    <name evidence="1" type="ORF">FJZ47_12595</name>
</gene>
<organism evidence="1 2">
    <name type="scientific">Tectimicrobiota bacterium</name>
    <dbReference type="NCBI Taxonomy" id="2528274"/>
    <lineage>
        <taxon>Bacteria</taxon>
        <taxon>Pseudomonadati</taxon>
        <taxon>Nitrospinota/Tectimicrobiota group</taxon>
        <taxon>Candidatus Tectimicrobiota</taxon>
    </lineage>
</organism>
<dbReference type="InterPro" id="IPR007814">
    <property type="entry name" value="PaaA_PaaC"/>
</dbReference>
<proteinExistence type="predicted"/>
<dbReference type="GO" id="GO:0016491">
    <property type="term" value="F:oxidoreductase activity"/>
    <property type="evidence" value="ECO:0007669"/>
    <property type="project" value="InterPro"/>
</dbReference>
<accession>A0A938B2V7</accession>
<evidence type="ECO:0000313" key="1">
    <source>
        <dbReference type="EMBL" id="MBM3224626.1"/>
    </source>
</evidence>
<name>A0A938B2V7_UNCTE</name>
<dbReference type="PANTHER" id="PTHR30458">
    <property type="entry name" value="PHENYLACETIC ACID DEGRADATION PROTEIN PAA"/>
    <property type="match status" value="1"/>
</dbReference>
<dbReference type="InterPro" id="IPR052703">
    <property type="entry name" value="Aromatic_CoA_ox/epox"/>
</dbReference>
<dbReference type="Pfam" id="PF05138">
    <property type="entry name" value="PaaA_PaaC"/>
    <property type="match status" value="1"/>
</dbReference>
<comment type="caution">
    <text evidence="1">The sequence shown here is derived from an EMBL/GenBank/DDBJ whole genome shotgun (WGS) entry which is preliminary data.</text>
</comment>
<protein>
    <recommendedName>
        <fullName evidence="3">Benzoyl-CoA 2,3-epoxidase subunit BoxB</fullName>
    </recommendedName>
</protein>
<dbReference type="PANTHER" id="PTHR30458:SF0">
    <property type="entry name" value="1,2-PHENYLACETYL-COA EPOXIDASE, SUBUNIT C"/>
    <property type="match status" value="1"/>
</dbReference>
<evidence type="ECO:0008006" key="3">
    <source>
        <dbReference type="Google" id="ProtNLM"/>
    </source>
</evidence>
<dbReference type="GO" id="GO:0005829">
    <property type="term" value="C:cytosol"/>
    <property type="evidence" value="ECO:0007669"/>
    <property type="project" value="TreeGrafter"/>
</dbReference>
<dbReference type="GO" id="GO:0010124">
    <property type="term" value="P:phenylacetate catabolic process"/>
    <property type="evidence" value="ECO:0007669"/>
    <property type="project" value="InterPro"/>
</dbReference>